<dbReference type="InterPro" id="IPR016163">
    <property type="entry name" value="Ald_DH_C"/>
</dbReference>
<dbReference type="Gene3D" id="3.40.605.10">
    <property type="entry name" value="Aldehyde Dehydrogenase, Chain A, domain 1"/>
    <property type="match status" value="1"/>
</dbReference>
<evidence type="ECO:0000256" key="1">
    <source>
        <dbReference type="ARBA" id="ARBA00009986"/>
    </source>
</evidence>
<comment type="caution">
    <text evidence="4">The sequence shown here is derived from an EMBL/GenBank/DDBJ whole genome shotgun (WGS) entry which is preliminary data.</text>
</comment>
<dbReference type="PANTHER" id="PTHR43353:SF5">
    <property type="entry name" value="SUCCINATE-SEMIALDEHYDE DEHYDROGENASE, MITOCHONDRIAL"/>
    <property type="match status" value="1"/>
</dbReference>
<dbReference type="SUPFAM" id="SSF53720">
    <property type="entry name" value="ALDH-like"/>
    <property type="match status" value="1"/>
</dbReference>
<keyword evidence="5" id="KW-1185">Reference proteome</keyword>
<evidence type="ECO:0000313" key="5">
    <source>
        <dbReference type="Proteomes" id="UP001597304"/>
    </source>
</evidence>
<evidence type="ECO:0000256" key="2">
    <source>
        <dbReference type="ARBA" id="ARBA00023002"/>
    </source>
</evidence>
<comment type="similarity">
    <text evidence="1">Belongs to the aldehyde dehydrogenase family.</text>
</comment>
<dbReference type="Pfam" id="PF00171">
    <property type="entry name" value="Aldedh"/>
    <property type="match status" value="1"/>
</dbReference>
<sequence>MDAHSPTTPAYEQLALYIDGEFIEAAGRRGQDVVNPATGVAFARLPHATTEDLDRALAAASKAFQGWRFSSPLERSKILRRVAELIRERAPAIARNITLDQGKPLAEALQEVTTCAEHAEWHAEECRRIYGRVIPPRAEAVRQLVIREPVGVCAAFTPWNFPFNQALRKAVAALGAGCTLVLKGPEDSPSAVVALARIFHDAGLPAGCFNVVWGVPAEISRHLIASPIVRKISFTGSTAVGKSLAALAGAQMKRMTLELGGHSPVLVFEDAEVEAAARFLARTKTRNAGQVCMAPSRFFVHEKAYDRFIDAFAGIYAGLTVGDGLAQDTQMGPLAHLRRVDAMESLVADARARGAAVLCGGERLASGGYFFPPTIVTGMPDDARLMTEEPFGPVVPVTRFRSTEEALARANALPYGLASYVFTNSLATAHHVSNRLEAGMVSINHFGLALAETPLGGVKESGMGSEGGTETFDGYLATKFVSQSTLVP</sequence>
<dbReference type="InterPro" id="IPR015590">
    <property type="entry name" value="Aldehyde_DH_dom"/>
</dbReference>
<dbReference type="InterPro" id="IPR016162">
    <property type="entry name" value="Ald_DH_N"/>
</dbReference>
<dbReference type="RefSeq" id="WP_147912283.1">
    <property type="nucleotide sequence ID" value="NZ_JBHUEJ010000036.1"/>
</dbReference>
<organism evidence="4 5">
    <name type="scientific">Ottowia flava</name>
    <dbReference type="NCBI Taxonomy" id="2675430"/>
    <lineage>
        <taxon>Bacteria</taxon>
        <taxon>Pseudomonadati</taxon>
        <taxon>Pseudomonadota</taxon>
        <taxon>Betaproteobacteria</taxon>
        <taxon>Burkholderiales</taxon>
        <taxon>Comamonadaceae</taxon>
        <taxon>Ottowia</taxon>
    </lineage>
</organism>
<accession>A0ABW4KYD5</accession>
<dbReference type="GO" id="GO:0016491">
    <property type="term" value="F:oxidoreductase activity"/>
    <property type="evidence" value="ECO:0007669"/>
    <property type="project" value="UniProtKB-KW"/>
</dbReference>
<gene>
    <name evidence="4" type="ORF">ACFSF0_16100</name>
</gene>
<dbReference type="Gene3D" id="3.40.309.10">
    <property type="entry name" value="Aldehyde Dehydrogenase, Chain A, domain 2"/>
    <property type="match status" value="1"/>
</dbReference>
<dbReference type="EC" id="1.2.1.-" evidence="4"/>
<dbReference type="CDD" id="cd07103">
    <property type="entry name" value="ALDH_F5_SSADH_GabD"/>
    <property type="match status" value="1"/>
</dbReference>
<reference evidence="5" key="1">
    <citation type="journal article" date="2019" name="Int. J. Syst. Evol. Microbiol.">
        <title>The Global Catalogue of Microorganisms (GCM) 10K type strain sequencing project: providing services to taxonomists for standard genome sequencing and annotation.</title>
        <authorList>
            <consortium name="The Broad Institute Genomics Platform"/>
            <consortium name="The Broad Institute Genome Sequencing Center for Infectious Disease"/>
            <person name="Wu L."/>
            <person name="Ma J."/>
        </authorList>
    </citation>
    <scope>NUCLEOTIDE SEQUENCE [LARGE SCALE GENOMIC DNA]</scope>
    <source>
        <strain evidence="5">LMG 29247</strain>
    </source>
</reference>
<proteinExistence type="inferred from homology"/>
<evidence type="ECO:0000259" key="3">
    <source>
        <dbReference type="Pfam" id="PF00171"/>
    </source>
</evidence>
<dbReference type="PANTHER" id="PTHR43353">
    <property type="entry name" value="SUCCINATE-SEMIALDEHYDE DEHYDROGENASE, MITOCHONDRIAL"/>
    <property type="match status" value="1"/>
</dbReference>
<evidence type="ECO:0000313" key="4">
    <source>
        <dbReference type="EMBL" id="MFD1712134.1"/>
    </source>
</evidence>
<dbReference type="InterPro" id="IPR050740">
    <property type="entry name" value="Aldehyde_DH_Superfamily"/>
</dbReference>
<dbReference type="Proteomes" id="UP001597304">
    <property type="component" value="Unassembled WGS sequence"/>
</dbReference>
<feature type="domain" description="Aldehyde dehydrogenase" evidence="3">
    <location>
        <begin position="23"/>
        <end position="481"/>
    </location>
</feature>
<keyword evidence="2 4" id="KW-0560">Oxidoreductase</keyword>
<protein>
    <submittedName>
        <fullName evidence="4">NAD-dependent succinate-semialdehyde dehydrogenase</fullName>
        <ecNumber evidence="4">1.2.1.-</ecNumber>
    </submittedName>
</protein>
<name>A0ABW4KYD5_9BURK</name>
<dbReference type="InterPro" id="IPR016161">
    <property type="entry name" value="Ald_DH/histidinol_DH"/>
</dbReference>
<dbReference type="EMBL" id="JBHUEJ010000036">
    <property type="protein sequence ID" value="MFD1712134.1"/>
    <property type="molecule type" value="Genomic_DNA"/>
</dbReference>